<accession>A0A7T1P5B4</accession>
<proteinExistence type="inferred from homology"/>
<evidence type="ECO:0000256" key="2">
    <source>
        <dbReference type="SAM" id="MobiDB-lite"/>
    </source>
</evidence>
<evidence type="ECO:0000313" key="4">
    <source>
        <dbReference type="EMBL" id="QPO25279.1"/>
    </source>
</evidence>
<protein>
    <submittedName>
        <fullName evidence="4">Membrane protein US9</fullName>
    </submittedName>
</protein>
<comment type="similarity">
    <text evidence="1">Belongs to the alphaherpesvirinae envelope protein US9 family.</text>
</comment>
<keyword evidence="3" id="KW-1133">Transmembrane helix</keyword>
<feature type="transmembrane region" description="Helical" evidence="3">
    <location>
        <begin position="50"/>
        <end position="76"/>
    </location>
</feature>
<keyword evidence="3" id="KW-0812">Transmembrane</keyword>
<sequence>MDKTPSATELSGSRPKCYYSESDDESAEQFLIRLGRQRRLATKRAARRRAAIVTAAAMAVALGSAGLGALVTWLIYHHRDGVSHNKL</sequence>
<dbReference type="InterPro" id="IPR009278">
    <property type="entry name" value="Herpes_US9"/>
</dbReference>
<organism evidence="4">
    <name type="scientific">Bovine alphaherpesvirus 2</name>
    <dbReference type="NCBI Taxonomy" id="10295"/>
    <lineage>
        <taxon>Viruses</taxon>
        <taxon>Duplodnaviria</taxon>
        <taxon>Heunggongvirae</taxon>
        <taxon>Peploviricota</taxon>
        <taxon>Herviviricetes</taxon>
        <taxon>Herpesvirales</taxon>
        <taxon>Orthoherpesviridae</taxon>
        <taxon>Alphaherpesvirinae</taxon>
        <taxon>Simplexvirus</taxon>
        <taxon>Simplexvirus bovinealpha2</taxon>
    </lineage>
</organism>
<dbReference type="GO" id="GO:0043657">
    <property type="term" value="C:host cell"/>
    <property type="evidence" value="ECO:0007669"/>
    <property type="project" value="GOC"/>
</dbReference>
<dbReference type="GO" id="GO:0075733">
    <property type="term" value="P:intracellular transport of virus"/>
    <property type="evidence" value="ECO:0007669"/>
    <property type="project" value="InterPro"/>
</dbReference>
<feature type="compositionally biased region" description="Polar residues" evidence="2">
    <location>
        <begin position="1"/>
        <end position="11"/>
    </location>
</feature>
<gene>
    <name evidence="4" type="primary">US9</name>
</gene>
<feature type="region of interest" description="Disordered" evidence="2">
    <location>
        <begin position="1"/>
        <end position="24"/>
    </location>
</feature>
<keyword evidence="3" id="KW-0472">Membrane</keyword>
<reference evidence="4" key="1">
    <citation type="journal article" date="2020" name="Arch.">
        <title>Full genome sequence of bovine alphaherpesvirus 2 (BoHV-2).</title>
        <authorList>
            <person name="Pfaff F."/>
            <person name="Neubauer-Juric A."/>
            <person name="Krebs S."/>
            <person name="Hauser A."/>
            <person name="Singer S."/>
            <person name="Blum H."/>
            <person name="Hoffmann B."/>
        </authorList>
    </citation>
    <scope>NUCLEOTIDE SEQUENCE</scope>
    <source>
        <strain evidence="4">Riems 8/85</strain>
    </source>
</reference>
<dbReference type="Pfam" id="PF06072">
    <property type="entry name" value="Herpes_US9"/>
    <property type="match status" value="1"/>
</dbReference>
<dbReference type="Proteomes" id="UP001147787">
    <property type="component" value="Segment"/>
</dbReference>
<name>A0A7T1P5B4_9ALPH</name>
<evidence type="ECO:0000256" key="3">
    <source>
        <dbReference type="SAM" id="Phobius"/>
    </source>
</evidence>
<evidence type="ECO:0000256" key="1">
    <source>
        <dbReference type="ARBA" id="ARBA00005410"/>
    </source>
</evidence>
<dbReference type="EMBL" id="MT862164">
    <property type="protein sequence ID" value="QPO25279.1"/>
    <property type="molecule type" value="Genomic_DNA"/>
</dbReference>